<evidence type="ECO:0000256" key="10">
    <source>
        <dbReference type="ARBA" id="ARBA00023239"/>
    </source>
</evidence>
<comment type="pathway">
    <text evidence="1 11">Carbohydrate degradation; glycolysis; pyruvate from D-glyceraldehyde 3-phosphate: step 4/5.</text>
</comment>
<dbReference type="InterPro" id="IPR000941">
    <property type="entry name" value="Enolase"/>
</dbReference>
<dbReference type="GO" id="GO:0005576">
    <property type="term" value="C:extracellular region"/>
    <property type="evidence" value="ECO:0007669"/>
    <property type="project" value="UniProtKB-SubCell"/>
</dbReference>
<feature type="active site" description="Proton acceptor" evidence="11 12">
    <location>
        <position position="337"/>
    </location>
</feature>
<keyword evidence="8 11" id="KW-0460">Magnesium</keyword>
<dbReference type="GO" id="GO:0009986">
    <property type="term" value="C:cell surface"/>
    <property type="evidence" value="ECO:0007669"/>
    <property type="project" value="UniProtKB-SubCell"/>
</dbReference>
<dbReference type="GO" id="GO:0004634">
    <property type="term" value="F:phosphopyruvate hydratase activity"/>
    <property type="evidence" value="ECO:0007669"/>
    <property type="project" value="UniProtKB-UniRule"/>
</dbReference>
<feature type="binding site" evidence="13">
    <location>
        <position position="312"/>
    </location>
    <ligand>
        <name>substrate</name>
    </ligand>
</feature>
<dbReference type="SFLD" id="SFLDG00178">
    <property type="entry name" value="enolase"/>
    <property type="match status" value="1"/>
</dbReference>
<evidence type="ECO:0000259" key="15">
    <source>
        <dbReference type="SMART" id="SM01192"/>
    </source>
</evidence>
<evidence type="ECO:0000313" key="18">
    <source>
        <dbReference type="Proteomes" id="UP000550260"/>
    </source>
</evidence>
<dbReference type="SUPFAM" id="SSF54826">
    <property type="entry name" value="Enolase N-terminal domain-like"/>
    <property type="match status" value="1"/>
</dbReference>
<comment type="subcellular location">
    <subcellularLocation>
        <location evidence="11">Cytoplasm</location>
    </subcellularLocation>
    <subcellularLocation>
        <location evidence="11">Secreted</location>
    </subcellularLocation>
    <subcellularLocation>
        <location evidence="11">Cell surface</location>
    </subcellularLocation>
    <text evidence="11">Fractions of enolase are present in both the cytoplasm and on the cell surface.</text>
</comment>
<dbReference type="GO" id="GO:0006096">
    <property type="term" value="P:glycolytic process"/>
    <property type="evidence" value="ECO:0007669"/>
    <property type="project" value="UniProtKB-UniRule"/>
</dbReference>
<comment type="function">
    <text evidence="11">Catalyzes the reversible conversion of 2-phosphoglycerate (2-PG) into phosphoenolpyruvate (PEP). It is essential for the degradation of carbohydrates via glycolysis.</text>
</comment>
<feature type="domain" description="Enolase C-terminal TIM barrel" evidence="15">
    <location>
        <begin position="139"/>
        <end position="424"/>
    </location>
</feature>
<evidence type="ECO:0000256" key="6">
    <source>
        <dbReference type="ARBA" id="ARBA00022525"/>
    </source>
</evidence>
<feature type="binding site" evidence="11 14">
    <location>
        <position position="242"/>
    </location>
    <ligand>
        <name>Mg(2+)</name>
        <dbReference type="ChEBI" id="CHEBI:18420"/>
    </ligand>
</feature>
<dbReference type="PIRSF" id="PIRSF001400">
    <property type="entry name" value="Enolase"/>
    <property type="match status" value="1"/>
</dbReference>
<dbReference type="SMART" id="SM01193">
    <property type="entry name" value="Enolase_N"/>
    <property type="match status" value="1"/>
</dbReference>
<evidence type="ECO:0000256" key="12">
    <source>
        <dbReference type="PIRSR" id="PIRSR001400-1"/>
    </source>
</evidence>
<dbReference type="RefSeq" id="WP_183126350.1">
    <property type="nucleotide sequence ID" value="NZ_JACJHR010000073.1"/>
</dbReference>
<dbReference type="InterPro" id="IPR036849">
    <property type="entry name" value="Enolase-like_C_sf"/>
</dbReference>
<dbReference type="AlphaFoldDB" id="A0A8E2B7Z3"/>
<name>A0A8E2B7Z3_9PSEU</name>
<dbReference type="InterPro" id="IPR020811">
    <property type="entry name" value="Enolase_N"/>
</dbReference>
<feature type="binding site" evidence="11 14">
    <location>
        <position position="285"/>
    </location>
    <ligand>
        <name>Mg(2+)</name>
        <dbReference type="ChEBI" id="CHEBI:18420"/>
    </ligand>
</feature>
<dbReference type="FunFam" id="3.20.20.120:FF:000001">
    <property type="entry name" value="Enolase"/>
    <property type="match status" value="1"/>
</dbReference>
<dbReference type="SFLD" id="SFLDS00001">
    <property type="entry name" value="Enolase"/>
    <property type="match status" value="1"/>
</dbReference>
<dbReference type="Pfam" id="PF00113">
    <property type="entry name" value="Enolase_C"/>
    <property type="match status" value="1"/>
</dbReference>
<dbReference type="EMBL" id="JACJHR010000073">
    <property type="protein sequence ID" value="MBB2504451.1"/>
    <property type="molecule type" value="Genomic_DNA"/>
</dbReference>
<feature type="binding site" evidence="13">
    <location>
        <position position="388"/>
    </location>
    <ligand>
        <name>substrate</name>
    </ligand>
</feature>
<evidence type="ECO:0000256" key="3">
    <source>
        <dbReference type="ARBA" id="ARBA00012058"/>
    </source>
</evidence>
<feature type="active site" description="Proton donor" evidence="11 12">
    <location>
        <position position="205"/>
    </location>
</feature>
<dbReference type="FunFam" id="3.30.390.10:FF:000001">
    <property type="entry name" value="Enolase"/>
    <property type="match status" value="1"/>
</dbReference>
<dbReference type="PRINTS" id="PR00148">
    <property type="entry name" value="ENOLASE"/>
</dbReference>
<feature type="binding site" evidence="13">
    <location>
        <position position="285"/>
    </location>
    <ligand>
        <name>substrate</name>
    </ligand>
</feature>
<gene>
    <name evidence="11 17" type="primary">eno</name>
    <name evidence="17" type="ORF">H5411_35570</name>
</gene>
<dbReference type="InterPro" id="IPR029017">
    <property type="entry name" value="Enolase-like_N"/>
</dbReference>
<accession>A0A8E2B7Z3</accession>
<dbReference type="HAMAP" id="MF_00318">
    <property type="entry name" value="Enolase"/>
    <property type="match status" value="1"/>
</dbReference>
<dbReference type="PROSITE" id="PS00164">
    <property type="entry name" value="ENOLASE"/>
    <property type="match status" value="1"/>
</dbReference>
<dbReference type="UniPathway" id="UPA00109">
    <property type="reaction ID" value="UER00187"/>
</dbReference>
<comment type="cofactor">
    <cofactor evidence="11">
        <name>Mg(2+)</name>
        <dbReference type="ChEBI" id="CHEBI:18420"/>
    </cofactor>
    <text evidence="11">Binds a second Mg(2+) ion via substrate during catalysis.</text>
</comment>
<evidence type="ECO:0000313" key="17">
    <source>
        <dbReference type="EMBL" id="MBB2504451.1"/>
    </source>
</evidence>
<comment type="cofactor">
    <cofactor evidence="14">
        <name>Mg(2+)</name>
        <dbReference type="ChEBI" id="CHEBI:18420"/>
    </cofactor>
    <text evidence="14">Mg(2+) is required for catalysis and for stabilizing the dimer.</text>
</comment>
<dbReference type="Gene3D" id="3.30.390.10">
    <property type="entry name" value="Enolase-like, N-terminal domain"/>
    <property type="match status" value="1"/>
</dbReference>
<comment type="caution">
    <text evidence="17">The sequence shown here is derived from an EMBL/GenBank/DDBJ whole genome shotgun (WGS) entry which is preliminary data.</text>
</comment>
<dbReference type="InterPro" id="IPR020809">
    <property type="entry name" value="Enolase_CS"/>
</dbReference>
<dbReference type="GO" id="GO:0000287">
    <property type="term" value="F:magnesium ion binding"/>
    <property type="evidence" value="ECO:0007669"/>
    <property type="project" value="UniProtKB-UniRule"/>
</dbReference>
<comment type="catalytic activity">
    <reaction evidence="11">
        <text>(2R)-2-phosphoglycerate = phosphoenolpyruvate + H2O</text>
        <dbReference type="Rhea" id="RHEA:10164"/>
        <dbReference type="ChEBI" id="CHEBI:15377"/>
        <dbReference type="ChEBI" id="CHEBI:58289"/>
        <dbReference type="ChEBI" id="CHEBI:58702"/>
        <dbReference type="EC" id="4.2.1.11"/>
    </reaction>
</comment>
<feature type="binding site" evidence="13">
    <location>
        <position position="155"/>
    </location>
    <ligand>
        <name>substrate</name>
    </ligand>
</feature>
<dbReference type="SFLD" id="SFLDF00002">
    <property type="entry name" value="enolase"/>
    <property type="match status" value="1"/>
</dbReference>
<evidence type="ECO:0000256" key="14">
    <source>
        <dbReference type="PIRSR" id="PIRSR001400-3"/>
    </source>
</evidence>
<keyword evidence="7 11" id="KW-0479">Metal-binding</keyword>
<evidence type="ECO:0000256" key="4">
    <source>
        <dbReference type="ARBA" id="ARBA00017068"/>
    </source>
</evidence>
<evidence type="ECO:0000256" key="9">
    <source>
        <dbReference type="ARBA" id="ARBA00023152"/>
    </source>
</evidence>
<reference evidence="17 18" key="1">
    <citation type="submission" date="2020-08" db="EMBL/GenBank/DDBJ databases">
        <title>Amycolatopsis echigonensis JCM 21831.</title>
        <authorList>
            <person name="Tedsree N."/>
            <person name="Kuncharoen N."/>
            <person name="Likhitwitayawuid K."/>
            <person name="Tanasupawat S."/>
        </authorList>
    </citation>
    <scope>NUCLEOTIDE SEQUENCE [LARGE SCALE GENOMIC DNA]</scope>
    <source>
        <strain evidence="17 18">JCM 21831</strain>
    </source>
</reference>
<evidence type="ECO:0000256" key="5">
    <source>
        <dbReference type="ARBA" id="ARBA00022490"/>
    </source>
</evidence>
<dbReference type="SUPFAM" id="SSF51604">
    <property type="entry name" value="Enolase C-terminal domain-like"/>
    <property type="match status" value="1"/>
</dbReference>
<dbReference type="CDD" id="cd03313">
    <property type="entry name" value="enolase"/>
    <property type="match status" value="1"/>
</dbReference>
<dbReference type="PANTHER" id="PTHR11902:SF1">
    <property type="entry name" value="ENOLASE"/>
    <property type="match status" value="1"/>
</dbReference>
<proteinExistence type="inferred from homology"/>
<dbReference type="Pfam" id="PF03952">
    <property type="entry name" value="Enolase_N"/>
    <property type="match status" value="1"/>
</dbReference>
<dbReference type="NCBIfam" id="TIGR01060">
    <property type="entry name" value="eno"/>
    <property type="match status" value="1"/>
</dbReference>
<evidence type="ECO:0000256" key="2">
    <source>
        <dbReference type="ARBA" id="ARBA00009604"/>
    </source>
</evidence>
<evidence type="ECO:0000256" key="7">
    <source>
        <dbReference type="ARBA" id="ARBA00022723"/>
    </source>
</evidence>
<feature type="domain" description="Enolase N-terminal" evidence="16">
    <location>
        <begin position="4"/>
        <end position="134"/>
    </location>
</feature>
<dbReference type="PANTHER" id="PTHR11902">
    <property type="entry name" value="ENOLASE"/>
    <property type="match status" value="1"/>
</dbReference>
<organism evidence="17 18">
    <name type="scientific">Amycolatopsis echigonensis</name>
    <dbReference type="NCBI Taxonomy" id="2576905"/>
    <lineage>
        <taxon>Bacteria</taxon>
        <taxon>Bacillati</taxon>
        <taxon>Actinomycetota</taxon>
        <taxon>Actinomycetes</taxon>
        <taxon>Pseudonocardiales</taxon>
        <taxon>Pseudonocardiaceae</taxon>
        <taxon>Amycolatopsis</taxon>
    </lineage>
</organism>
<dbReference type="EC" id="4.2.1.11" evidence="3 11"/>
<keyword evidence="9 11" id="KW-0324">Glycolysis</keyword>
<sequence length="424" mass="45121">MTAIVRVRGREVLDSRGNPTVEVDVVLADGSAGRAAVPSGASTGTREAVELRDGEAKRFHGKGVRKAIDAVNGEIADAVVGMEAEAQADVDRALIALDGTENKARLGANATLGVSLAVAKAAAAANTLPLYRYVGGVYAHLLPMPMMNIVNGGAHADNPIDFQEFMIGPVGASSFAEAVRMGSEVFHTLRKSLHEAGHNTNVGDEGGFAPQLGSADEALEFVVRAIEKTGYEPGKDIALLLDPAASEFYRDGVYDYTGEGRKRSVEEHVAYLTELTERFPIVSIEDGLAQDDYAGWKQLTDGIGDRVQLVGDDLFCTNVEILRDGIERGIANSILIKVNQIGTLTETLAAVDTAHKAGYSAVMSHRSGETEDTTIADLAVATGCGQIKTGSLSRSDRTAKYNQLIRIEEELGTEARYAGWDTLR</sequence>
<keyword evidence="5 11" id="KW-0963">Cytoplasm</keyword>
<evidence type="ECO:0000256" key="8">
    <source>
        <dbReference type="ARBA" id="ARBA00022842"/>
    </source>
</evidence>
<dbReference type="GO" id="GO:0000015">
    <property type="term" value="C:phosphopyruvate hydratase complex"/>
    <property type="evidence" value="ECO:0007669"/>
    <property type="project" value="InterPro"/>
</dbReference>
<feature type="binding site" evidence="11">
    <location>
        <position position="388"/>
    </location>
    <ligand>
        <name>(2R)-2-phosphoglycerate</name>
        <dbReference type="ChEBI" id="CHEBI:58289"/>
    </ligand>
</feature>
<evidence type="ECO:0000256" key="13">
    <source>
        <dbReference type="PIRSR" id="PIRSR001400-2"/>
    </source>
</evidence>
<keyword evidence="10 11" id="KW-0456">Lyase</keyword>
<dbReference type="Proteomes" id="UP000550260">
    <property type="component" value="Unassembled WGS sequence"/>
</dbReference>
<evidence type="ECO:0000259" key="16">
    <source>
        <dbReference type="SMART" id="SM01193"/>
    </source>
</evidence>
<evidence type="ECO:0000256" key="11">
    <source>
        <dbReference type="HAMAP-Rule" id="MF_00318"/>
    </source>
</evidence>
<feature type="binding site" evidence="13">
    <location>
        <begin position="364"/>
        <end position="367"/>
    </location>
    <ligand>
        <name>substrate</name>
    </ligand>
</feature>
<feature type="binding site" evidence="11">
    <location>
        <position position="337"/>
    </location>
    <ligand>
        <name>(2R)-2-phosphoglycerate</name>
        <dbReference type="ChEBI" id="CHEBI:58289"/>
    </ligand>
</feature>
<protein>
    <recommendedName>
        <fullName evidence="4 11">Enolase</fullName>
        <ecNumber evidence="3 11">4.2.1.11</ecNumber>
    </recommendedName>
    <alternativeName>
        <fullName evidence="11">2-phospho-D-glycerate hydro-lyase</fullName>
    </alternativeName>
    <alternativeName>
        <fullName evidence="11">2-phosphoglycerate dehydratase</fullName>
    </alternativeName>
</protein>
<comment type="similarity">
    <text evidence="2 11">Belongs to the enolase family.</text>
</comment>
<keyword evidence="6 11" id="KW-0964">Secreted</keyword>
<dbReference type="InterPro" id="IPR020810">
    <property type="entry name" value="Enolase_C"/>
</dbReference>
<dbReference type="SMART" id="SM01192">
    <property type="entry name" value="Enolase_C"/>
    <property type="match status" value="1"/>
</dbReference>
<feature type="binding site" evidence="11 14">
    <location>
        <position position="312"/>
    </location>
    <ligand>
        <name>Mg(2+)</name>
        <dbReference type="ChEBI" id="CHEBI:18420"/>
    </ligand>
</feature>
<feature type="binding site" evidence="11">
    <location>
        <position position="366"/>
    </location>
    <ligand>
        <name>(2R)-2-phosphoglycerate</name>
        <dbReference type="ChEBI" id="CHEBI:58289"/>
    </ligand>
</feature>
<feature type="binding site" evidence="13">
    <location>
        <position position="164"/>
    </location>
    <ligand>
        <name>substrate</name>
    </ligand>
</feature>
<dbReference type="Gene3D" id="3.20.20.120">
    <property type="entry name" value="Enolase-like C-terminal domain"/>
    <property type="match status" value="1"/>
</dbReference>
<feature type="binding site" evidence="11">
    <location>
        <position position="367"/>
    </location>
    <ligand>
        <name>(2R)-2-phosphoglycerate</name>
        <dbReference type="ChEBI" id="CHEBI:58289"/>
    </ligand>
</feature>
<evidence type="ECO:0000256" key="1">
    <source>
        <dbReference type="ARBA" id="ARBA00005031"/>
    </source>
</evidence>
<feature type="binding site" evidence="11">
    <location>
        <position position="163"/>
    </location>
    <ligand>
        <name>(2R)-2-phosphoglycerate</name>
        <dbReference type="ChEBI" id="CHEBI:58289"/>
    </ligand>
</feature>